<dbReference type="InterPro" id="IPR006426">
    <property type="entry name" value="Asn_synth_AEB"/>
</dbReference>
<dbReference type="Gene3D" id="3.40.50.620">
    <property type="entry name" value="HUPs"/>
    <property type="match status" value="1"/>
</dbReference>
<dbReference type="CDD" id="cd01991">
    <property type="entry name" value="Asn_synthase_B_C"/>
    <property type="match status" value="1"/>
</dbReference>
<dbReference type="GO" id="GO:0006529">
    <property type="term" value="P:asparagine biosynthetic process"/>
    <property type="evidence" value="ECO:0007669"/>
    <property type="project" value="InterPro"/>
</dbReference>
<proteinExistence type="inferred from homology"/>
<evidence type="ECO:0000313" key="7">
    <source>
        <dbReference type="EMBL" id="CAB4800758.1"/>
    </source>
</evidence>
<dbReference type="SUPFAM" id="SSF52402">
    <property type="entry name" value="Adenine nucleotide alpha hydrolases-like"/>
    <property type="match status" value="1"/>
</dbReference>
<dbReference type="InterPro" id="IPR017932">
    <property type="entry name" value="GATase_2_dom"/>
</dbReference>
<dbReference type="NCBIfam" id="TIGR01536">
    <property type="entry name" value="asn_synth_AEB"/>
    <property type="match status" value="1"/>
</dbReference>
<dbReference type="GO" id="GO:0005524">
    <property type="term" value="F:ATP binding"/>
    <property type="evidence" value="ECO:0007669"/>
    <property type="project" value="UniProtKB-KW"/>
</dbReference>
<dbReference type="PIRSF" id="PIRSF001589">
    <property type="entry name" value="Asn_synthetase_glu-h"/>
    <property type="match status" value="1"/>
</dbReference>
<dbReference type="Pfam" id="PF13522">
    <property type="entry name" value="GATase_6"/>
    <property type="match status" value="1"/>
</dbReference>
<evidence type="ECO:0000256" key="2">
    <source>
        <dbReference type="ARBA" id="ARBA00022741"/>
    </source>
</evidence>
<dbReference type="GO" id="GO:0005829">
    <property type="term" value="C:cytosol"/>
    <property type="evidence" value="ECO:0007669"/>
    <property type="project" value="TreeGrafter"/>
</dbReference>
<evidence type="ECO:0000256" key="3">
    <source>
        <dbReference type="ARBA" id="ARBA00022840"/>
    </source>
</evidence>
<dbReference type="SUPFAM" id="SSF56235">
    <property type="entry name" value="N-terminal nucleophile aminohydrolases (Ntn hydrolases)"/>
    <property type="match status" value="1"/>
</dbReference>
<keyword evidence="2" id="KW-0547">Nucleotide-binding</keyword>
<dbReference type="AlphaFoldDB" id="A0A6J6XZS1"/>
<evidence type="ECO:0000313" key="6">
    <source>
        <dbReference type="EMBL" id="CAB4689288.1"/>
    </source>
</evidence>
<name>A0A6J6XZS1_9ZZZZ</name>
<gene>
    <name evidence="6" type="ORF">UFOPK2582_00303</name>
    <name evidence="7" type="ORF">UFOPK3046_00548</name>
</gene>
<dbReference type="InterPro" id="IPR033738">
    <property type="entry name" value="AsnB_N"/>
</dbReference>
<dbReference type="Pfam" id="PF00733">
    <property type="entry name" value="Asn_synthase"/>
    <property type="match status" value="1"/>
</dbReference>
<dbReference type="PANTHER" id="PTHR43284:SF1">
    <property type="entry name" value="ASPARAGINE SYNTHETASE"/>
    <property type="match status" value="1"/>
</dbReference>
<feature type="domain" description="Glutamine amidotransferase type-2" evidence="5">
    <location>
        <begin position="2"/>
        <end position="216"/>
    </location>
</feature>
<dbReference type="PROSITE" id="PS51278">
    <property type="entry name" value="GATASE_TYPE_2"/>
    <property type="match status" value="1"/>
</dbReference>
<dbReference type="InterPro" id="IPR051786">
    <property type="entry name" value="ASN_synthetase/amidase"/>
</dbReference>
<dbReference type="CDD" id="cd00712">
    <property type="entry name" value="AsnB"/>
    <property type="match status" value="1"/>
</dbReference>
<dbReference type="InterPro" id="IPR029055">
    <property type="entry name" value="Ntn_hydrolases_N"/>
</dbReference>
<dbReference type="EMBL" id="CAEZXS010000021">
    <property type="protein sequence ID" value="CAB4689288.1"/>
    <property type="molecule type" value="Genomic_DNA"/>
</dbReference>
<dbReference type="InterPro" id="IPR014729">
    <property type="entry name" value="Rossmann-like_a/b/a_fold"/>
</dbReference>
<evidence type="ECO:0000256" key="1">
    <source>
        <dbReference type="ARBA" id="ARBA00005752"/>
    </source>
</evidence>
<sequence length="627" mass="69337">MCGIVGMLLRDALSPEDIAEVAALSELMQRRGPDDSGAWDDGESCALGFRRLSIIDLSQRGHQPMVTEDGQDVLVFNGEVYNFRELRTELISLGRTFRSDSDTEVVLQSLAEWGTDALPRFNGMFALAWYRPAIKTLVLARDPVGIKPLYWWRSAEAFVFGSQYDQVIRHSRCDRTRVDPGALNMYLRLGYLPGRYALLSDTGQVAPGHLLEIRPGAEPSVRRFRPAFTPVAGADRLSGQAALDAVADGVANAVQRQRVSDVEVGAFLSGGVDSPLVTSHLQAAADHPVPAFTIGTDDPSSDESEAARVYAEILGVDFNLRRIDGATAVALVDDVAAANTEPFGDYSSFPTLLVSALAAESVKTVQSGDGGDELFWGYPRFTKVAEAAKWFGLPKSLRVAAYGATKPLPNPKRPPRGVMFPTLGDWYLDAHSGLRDADFERIAPDLGDLPADFDLFSLSEKPSRDELFQWMRSNELACHLPMVLQKVDRAAMFHSLEVRVPLLDLELLDLAQRIDPTDCMRSGIGKLPLRNALGQQVPPESIPIPKKGFTVPMAQWLRTDLRGHVEELLLERDPFPNGFFDREQLKLWCEDHFSGRLDRHRGLWNLLALQLWADRHAKPLPSSQSVL</sequence>
<organism evidence="7">
    <name type="scientific">freshwater metagenome</name>
    <dbReference type="NCBI Taxonomy" id="449393"/>
    <lineage>
        <taxon>unclassified sequences</taxon>
        <taxon>metagenomes</taxon>
        <taxon>ecological metagenomes</taxon>
    </lineage>
</organism>
<dbReference type="PANTHER" id="PTHR43284">
    <property type="entry name" value="ASPARAGINE SYNTHETASE (GLUTAMINE-HYDROLYZING)"/>
    <property type="match status" value="1"/>
</dbReference>
<evidence type="ECO:0000259" key="5">
    <source>
        <dbReference type="PROSITE" id="PS51278"/>
    </source>
</evidence>
<evidence type="ECO:0000256" key="4">
    <source>
        <dbReference type="ARBA" id="ARBA00022962"/>
    </source>
</evidence>
<comment type="similarity">
    <text evidence="1">Belongs to the asparagine synthetase family.</text>
</comment>
<accession>A0A6J6XZS1</accession>
<keyword evidence="3" id="KW-0067">ATP-binding</keyword>
<dbReference type="Gene3D" id="3.60.20.10">
    <property type="entry name" value="Glutamine Phosphoribosylpyrophosphate, subunit 1, domain 1"/>
    <property type="match status" value="1"/>
</dbReference>
<dbReference type="GO" id="GO:0004066">
    <property type="term" value="F:asparagine synthase (glutamine-hydrolyzing) activity"/>
    <property type="evidence" value="ECO:0007669"/>
    <property type="project" value="InterPro"/>
</dbReference>
<dbReference type="EMBL" id="CAFAAQ010000032">
    <property type="protein sequence ID" value="CAB4800758.1"/>
    <property type="molecule type" value="Genomic_DNA"/>
</dbReference>
<keyword evidence="4" id="KW-0315">Glutamine amidotransferase</keyword>
<dbReference type="InterPro" id="IPR001962">
    <property type="entry name" value="Asn_synthase"/>
</dbReference>
<protein>
    <submittedName>
        <fullName evidence="7">Unannotated protein</fullName>
    </submittedName>
</protein>
<reference evidence="7" key="1">
    <citation type="submission" date="2020-05" db="EMBL/GenBank/DDBJ databases">
        <authorList>
            <person name="Chiriac C."/>
            <person name="Salcher M."/>
            <person name="Ghai R."/>
            <person name="Kavagutti S V."/>
        </authorList>
    </citation>
    <scope>NUCLEOTIDE SEQUENCE</scope>
</reference>